<evidence type="ECO:0000256" key="2">
    <source>
        <dbReference type="ARBA" id="ARBA00022490"/>
    </source>
</evidence>
<feature type="domain" description="FAD/NAD(P)-binding" evidence="11">
    <location>
        <begin position="11"/>
        <end position="332"/>
    </location>
</feature>
<evidence type="ECO:0000256" key="5">
    <source>
        <dbReference type="ARBA" id="ARBA00023002"/>
    </source>
</evidence>
<dbReference type="SUPFAM" id="SSF51905">
    <property type="entry name" value="FAD/NAD(P)-binding domain"/>
    <property type="match status" value="1"/>
</dbReference>
<comment type="similarity">
    <text evidence="1 9">Belongs to the class-I pyridine nucleotide-disulfide oxidoreductase family.</text>
</comment>
<dbReference type="SUPFAM" id="SSF55424">
    <property type="entry name" value="FAD/NAD-linked reductases, dimerisation (C-terminal) domain"/>
    <property type="match status" value="1"/>
</dbReference>
<dbReference type="EMBL" id="PGXC01000003">
    <property type="protein sequence ID" value="PKK91126.1"/>
    <property type="molecule type" value="Genomic_DNA"/>
</dbReference>
<evidence type="ECO:0000256" key="4">
    <source>
        <dbReference type="ARBA" id="ARBA00022827"/>
    </source>
</evidence>
<keyword evidence="4 9" id="KW-0274">FAD</keyword>
<gene>
    <name evidence="12" type="primary">lpdA</name>
    <name evidence="12" type="ORF">CVV64_04985</name>
</gene>
<dbReference type="Proteomes" id="UP000233256">
    <property type="component" value="Unassembled WGS sequence"/>
</dbReference>
<evidence type="ECO:0000259" key="10">
    <source>
        <dbReference type="Pfam" id="PF02852"/>
    </source>
</evidence>
<evidence type="ECO:0000256" key="9">
    <source>
        <dbReference type="RuleBase" id="RU003692"/>
    </source>
</evidence>
<name>A0A2N1PS11_9BACT</name>
<comment type="caution">
    <text evidence="12">The sequence shown here is derived from an EMBL/GenBank/DDBJ whole genome shotgun (WGS) entry which is preliminary data.</text>
</comment>
<dbReference type="AlphaFoldDB" id="A0A2N1PS11"/>
<dbReference type="GO" id="GO:0004148">
    <property type="term" value="F:dihydrolipoyl dehydrogenase (NADH) activity"/>
    <property type="evidence" value="ECO:0007669"/>
    <property type="project" value="UniProtKB-EC"/>
</dbReference>
<dbReference type="Pfam" id="PF02852">
    <property type="entry name" value="Pyr_redox_dim"/>
    <property type="match status" value="1"/>
</dbReference>
<dbReference type="GO" id="GO:0050660">
    <property type="term" value="F:flavin adenine dinucleotide binding"/>
    <property type="evidence" value="ECO:0007669"/>
    <property type="project" value="InterPro"/>
</dbReference>
<protein>
    <recommendedName>
        <fullName evidence="9">Dihydrolipoyl dehydrogenase</fullName>
        <ecNumber evidence="9">1.8.1.4</ecNumber>
    </recommendedName>
</protein>
<dbReference type="Pfam" id="PF07992">
    <property type="entry name" value="Pyr_redox_2"/>
    <property type="match status" value="1"/>
</dbReference>
<sequence>MDSSHSENIIYDAVILGGGPGGYVCAIRCAQYGLNVALVERQYLGGTCLNWGCIPTKALVASAKAYQEAGLLEEMGIKVSGLTFDFDRIMERKRNIVSNLRGGIEKILKARKIKVIRGEATLDGPGKILVSTEHGAETIEATNIVIATGSETLAPGPMALDFPWVIGSTEALDLGNLPDSIAIIGGGVIGCEFASILSAFGTKVTIVEALSRLLPREDRQLGTFLRTTFKKRGVNLLLGSKVETLEKNIDTAEGKGVRVNLENGLSVEASCALVAIGRRAVTSSLSLESVGVEVDSGGYIPVDDFMRTNVSGIYAIGDVTGKHFLAHTASHGGILAAAHISGRDAVSGFDTVPGCIFTIPEVASVGFSEDRLKELEKPFKIGRFPFAASGKAQASGHSEGFVKIMADPDTDLVLGGCIAGEGATDMIAEIALAMRNKLTLHQIADTIHAHPTMAEGVAEAAESAIGLPIHTFGIWFVIFITGLLCMFSSEKPCFSQTVQASRIVQTAGTSQTEQDEIYNPDEARRIAERAINSRAVRNDAQILRALSSCSGIVICKNSGGTGNSAKAGLAVLDWIAGQGPDKLHIVGSFPSEAAVLAETASGVLLFVASMSSDRASLFKPLPFLSGSMAGVVRKHLADPRIKFLKKQYEIEDSTVLSKLRSSSGKRHFQGYRIHGVRSSHPREDLFSSVAFVSAVVSHDPLSQFQTMATGILRGQTLECDFDVQILRGRMDTAARILSRSVSIDEFSESVPAAGADFPRLIRCSFIPAGEFDRMAMDFVFPGAGRDYAFALKALFSLALNDISYESFTPSEVMAFIGEFEAKLPVSRVTATDPAVRDSVKIGVSRGTGRPSLFCNLRGALMRWTRGDRNPVLILMADLGSLSKSPVLPADFQILEIEKWVSSRGGNKRTPLIIKPVSGGWVFSFAGEDADVLITDIRGRVVRGQEN</sequence>
<dbReference type="InterPro" id="IPR023753">
    <property type="entry name" value="FAD/NAD-binding_dom"/>
</dbReference>
<keyword evidence="2" id="KW-0963">Cytoplasm</keyword>
<keyword evidence="7" id="KW-1015">Disulfide bond</keyword>
<comment type="catalytic activity">
    <reaction evidence="9">
        <text>N(6)-[(R)-dihydrolipoyl]-L-lysyl-[protein] + NAD(+) = N(6)-[(R)-lipoyl]-L-lysyl-[protein] + NADH + H(+)</text>
        <dbReference type="Rhea" id="RHEA:15045"/>
        <dbReference type="Rhea" id="RHEA-COMP:10474"/>
        <dbReference type="Rhea" id="RHEA-COMP:10475"/>
        <dbReference type="ChEBI" id="CHEBI:15378"/>
        <dbReference type="ChEBI" id="CHEBI:57540"/>
        <dbReference type="ChEBI" id="CHEBI:57945"/>
        <dbReference type="ChEBI" id="CHEBI:83099"/>
        <dbReference type="ChEBI" id="CHEBI:83100"/>
        <dbReference type="EC" id="1.8.1.4"/>
    </reaction>
</comment>
<evidence type="ECO:0000259" key="11">
    <source>
        <dbReference type="Pfam" id="PF07992"/>
    </source>
</evidence>
<accession>A0A2N1PS11</accession>
<dbReference type="FunFam" id="3.30.390.30:FF:000001">
    <property type="entry name" value="Dihydrolipoyl dehydrogenase"/>
    <property type="match status" value="1"/>
</dbReference>
<evidence type="ECO:0000256" key="8">
    <source>
        <dbReference type="ARBA" id="ARBA00023284"/>
    </source>
</evidence>
<keyword evidence="8 9" id="KW-0676">Redox-active center</keyword>
<keyword evidence="3 9" id="KW-0285">Flavoprotein</keyword>
<dbReference type="Gene3D" id="3.50.50.60">
    <property type="entry name" value="FAD/NAD(P)-binding domain"/>
    <property type="match status" value="2"/>
</dbReference>
<organism evidence="12 13">
    <name type="scientific">Candidatus Wallbacteria bacterium HGW-Wallbacteria-1</name>
    <dbReference type="NCBI Taxonomy" id="2013854"/>
    <lineage>
        <taxon>Bacteria</taxon>
        <taxon>Candidatus Walliibacteriota</taxon>
    </lineage>
</organism>
<dbReference type="Gene3D" id="3.30.390.30">
    <property type="match status" value="1"/>
</dbReference>
<dbReference type="PRINTS" id="PR00368">
    <property type="entry name" value="FADPNR"/>
</dbReference>
<dbReference type="EC" id="1.8.1.4" evidence="9"/>
<comment type="miscellaneous">
    <text evidence="9">The active site is a redox-active disulfide bond.</text>
</comment>
<dbReference type="PANTHER" id="PTHR22912:SF217">
    <property type="entry name" value="DIHYDROLIPOYL DEHYDROGENASE"/>
    <property type="match status" value="1"/>
</dbReference>
<keyword evidence="6 9" id="KW-0520">NAD</keyword>
<dbReference type="InterPro" id="IPR004099">
    <property type="entry name" value="Pyr_nucl-diS_OxRdtase_dimer"/>
</dbReference>
<feature type="domain" description="Pyridine nucleotide-disulphide oxidoreductase dimerisation" evidence="10">
    <location>
        <begin position="352"/>
        <end position="461"/>
    </location>
</feature>
<evidence type="ECO:0000256" key="1">
    <source>
        <dbReference type="ARBA" id="ARBA00007532"/>
    </source>
</evidence>
<dbReference type="InterPro" id="IPR012999">
    <property type="entry name" value="Pyr_OxRdtase_I_AS"/>
</dbReference>
<evidence type="ECO:0000256" key="7">
    <source>
        <dbReference type="ARBA" id="ARBA00023157"/>
    </source>
</evidence>
<evidence type="ECO:0000313" key="12">
    <source>
        <dbReference type="EMBL" id="PKK91126.1"/>
    </source>
</evidence>
<dbReference type="InterPro" id="IPR006258">
    <property type="entry name" value="Lipoamide_DH"/>
</dbReference>
<dbReference type="InterPro" id="IPR036188">
    <property type="entry name" value="FAD/NAD-bd_sf"/>
</dbReference>
<dbReference type="PRINTS" id="PR00411">
    <property type="entry name" value="PNDRDTASEI"/>
</dbReference>
<dbReference type="NCBIfam" id="TIGR01350">
    <property type="entry name" value="lipoamide_DH"/>
    <property type="match status" value="1"/>
</dbReference>
<dbReference type="InterPro" id="IPR050151">
    <property type="entry name" value="Class-I_Pyr_Nuc-Dis_Oxidored"/>
</dbReference>
<dbReference type="PROSITE" id="PS00076">
    <property type="entry name" value="PYRIDINE_REDOX_1"/>
    <property type="match status" value="1"/>
</dbReference>
<comment type="cofactor">
    <cofactor evidence="9">
        <name>FAD</name>
        <dbReference type="ChEBI" id="CHEBI:57692"/>
    </cofactor>
    <text evidence="9">Binds 1 FAD per subunit.</text>
</comment>
<evidence type="ECO:0000256" key="6">
    <source>
        <dbReference type="ARBA" id="ARBA00023027"/>
    </source>
</evidence>
<dbReference type="PANTHER" id="PTHR22912">
    <property type="entry name" value="DISULFIDE OXIDOREDUCTASE"/>
    <property type="match status" value="1"/>
</dbReference>
<dbReference type="InterPro" id="IPR016156">
    <property type="entry name" value="FAD/NAD-linked_Rdtase_dimer_sf"/>
</dbReference>
<dbReference type="GO" id="GO:0006103">
    <property type="term" value="P:2-oxoglutarate metabolic process"/>
    <property type="evidence" value="ECO:0007669"/>
    <property type="project" value="TreeGrafter"/>
</dbReference>
<evidence type="ECO:0000313" key="13">
    <source>
        <dbReference type="Proteomes" id="UP000233256"/>
    </source>
</evidence>
<keyword evidence="5 9" id="KW-0560">Oxidoreductase</keyword>
<reference evidence="12 13" key="1">
    <citation type="journal article" date="2017" name="ISME J.">
        <title>Potential for microbial H2 and metal transformations associated with novel bacteria and archaea in deep terrestrial subsurface sediments.</title>
        <authorList>
            <person name="Hernsdorf A.W."/>
            <person name="Amano Y."/>
            <person name="Miyakawa K."/>
            <person name="Ise K."/>
            <person name="Suzuki Y."/>
            <person name="Anantharaman K."/>
            <person name="Probst A."/>
            <person name="Burstein D."/>
            <person name="Thomas B.C."/>
            <person name="Banfield J.F."/>
        </authorList>
    </citation>
    <scope>NUCLEOTIDE SEQUENCE [LARGE SCALE GENOMIC DNA]</scope>
    <source>
        <strain evidence="12">HGW-Wallbacteria-1</strain>
    </source>
</reference>
<proteinExistence type="inferred from homology"/>
<evidence type="ECO:0000256" key="3">
    <source>
        <dbReference type="ARBA" id="ARBA00022630"/>
    </source>
</evidence>